<dbReference type="Pfam" id="PF07969">
    <property type="entry name" value="Amidohydro_3"/>
    <property type="match status" value="1"/>
</dbReference>
<dbReference type="RefSeq" id="WP_170222163.1">
    <property type="nucleotide sequence ID" value="NZ_BIFH01000017.1"/>
</dbReference>
<protein>
    <submittedName>
        <fullName evidence="3">Amidohydrolase</fullName>
    </submittedName>
</protein>
<keyword evidence="3" id="KW-0378">Hydrolase</keyword>
<dbReference type="SUPFAM" id="SSF51556">
    <property type="entry name" value="Metallo-dependent hydrolases"/>
    <property type="match status" value="1"/>
</dbReference>
<dbReference type="InterPro" id="IPR033932">
    <property type="entry name" value="YtcJ-like"/>
</dbReference>
<sequence length="552" mass="59040">MSAFADVVFRGGAVHTIDAVRRRATAVAVRDGRIVAVGHDPDVRELIGPRTDVIDLAGRALVPGFQDAHVHPALAGMTLIRCDLSEARDADATFALIRAYATHRPDEEWITGGGWNMEAFAGGTPSRRQLDVLVPDRPAFLINADGHGAWVNTRALELAGLDRHTPDPADGRIEREPDGTPQGTLHEGAAALVGDLVSGLDAADGLRALLAGQARMHSVGVTSWQDAMVGSAHPGLDPLAAYLTAARSGQLTARVVGALWWERDRGAEQLERLLELRASSTVGRFSATSVKIMQDGVAENFTAALNEPYFDGCGCHTGNSGLSFVDPAELREHVTLLDAHGFQVHVHAVGDRAAREALNGFAQALATNGRGDRRHHIAHLQVVHPDDIPRFAALGVSANLQPLWAAHEAQMDELTIPFLGDERAAWQYPFGDLLRSGATLAAGSDWPVSAPDPMWGIHTAVNRVLPAFADPADRVFLPEQRIDLTAALAAYTVGTAYVNHRDHDTGTIEAGKLADLVVLDRDPYATPPEHIAEARVLGTYVEGEAVHTTADL</sequence>
<evidence type="ECO:0000313" key="3">
    <source>
        <dbReference type="EMBL" id="GCD95181.1"/>
    </source>
</evidence>
<evidence type="ECO:0000256" key="1">
    <source>
        <dbReference type="SAM" id="MobiDB-lite"/>
    </source>
</evidence>
<dbReference type="AlphaFoldDB" id="A0A401YKS7"/>
<dbReference type="PANTHER" id="PTHR22642:SF2">
    <property type="entry name" value="PROTEIN LONG AFTER FAR-RED 3"/>
    <property type="match status" value="1"/>
</dbReference>
<dbReference type="Gene3D" id="2.30.40.10">
    <property type="entry name" value="Urease, subunit C, domain 1"/>
    <property type="match status" value="1"/>
</dbReference>
<dbReference type="CDD" id="cd01300">
    <property type="entry name" value="YtcJ_like"/>
    <property type="match status" value="1"/>
</dbReference>
<dbReference type="InterPro" id="IPR032466">
    <property type="entry name" value="Metal_Hydrolase"/>
</dbReference>
<comment type="caution">
    <text evidence="3">The sequence shown here is derived from an EMBL/GenBank/DDBJ whole genome shotgun (WGS) entry which is preliminary data.</text>
</comment>
<dbReference type="SUPFAM" id="SSF51338">
    <property type="entry name" value="Composite domain of metallo-dependent hydrolases"/>
    <property type="match status" value="1"/>
</dbReference>
<dbReference type="Gene3D" id="3.10.310.70">
    <property type="match status" value="1"/>
</dbReference>
<evidence type="ECO:0000259" key="2">
    <source>
        <dbReference type="Pfam" id="PF07969"/>
    </source>
</evidence>
<feature type="region of interest" description="Disordered" evidence="1">
    <location>
        <begin position="162"/>
        <end position="182"/>
    </location>
</feature>
<name>A0A401YKS7_9ACTN</name>
<dbReference type="InterPro" id="IPR013108">
    <property type="entry name" value="Amidohydro_3"/>
</dbReference>
<dbReference type="Proteomes" id="UP000286931">
    <property type="component" value="Unassembled WGS sequence"/>
</dbReference>
<dbReference type="PANTHER" id="PTHR22642">
    <property type="entry name" value="IMIDAZOLONEPROPIONASE"/>
    <property type="match status" value="1"/>
</dbReference>
<evidence type="ECO:0000313" key="4">
    <source>
        <dbReference type="Proteomes" id="UP000286931"/>
    </source>
</evidence>
<organism evidence="3 4">
    <name type="scientific">Embleya hyalina</name>
    <dbReference type="NCBI Taxonomy" id="516124"/>
    <lineage>
        <taxon>Bacteria</taxon>
        <taxon>Bacillati</taxon>
        <taxon>Actinomycetota</taxon>
        <taxon>Actinomycetes</taxon>
        <taxon>Kitasatosporales</taxon>
        <taxon>Streptomycetaceae</taxon>
        <taxon>Embleya</taxon>
    </lineage>
</organism>
<reference evidence="3 4" key="1">
    <citation type="submission" date="2018-12" db="EMBL/GenBank/DDBJ databases">
        <title>Draft genome sequence of Embleya hyalina NBRC 13850T.</title>
        <authorList>
            <person name="Komaki H."/>
            <person name="Hosoyama A."/>
            <person name="Kimura A."/>
            <person name="Ichikawa N."/>
            <person name="Tamura T."/>
        </authorList>
    </citation>
    <scope>NUCLEOTIDE SEQUENCE [LARGE SCALE GENOMIC DNA]</scope>
    <source>
        <strain evidence="3 4">NBRC 13850</strain>
    </source>
</reference>
<proteinExistence type="predicted"/>
<dbReference type="Gene3D" id="3.20.20.140">
    <property type="entry name" value="Metal-dependent hydrolases"/>
    <property type="match status" value="1"/>
</dbReference>
<feature type="domain" description="Amidohydrolase 3" evidence="2">
    <location>
        <begin position="52"/>
        <end position="547"/>
    </location>
</feature>
<dbReference type="InterPro" id="IPR011059">
    <property type="entry name" value="Metal-dep_hydrolase_composite"/>
</dbReference>
<gene>
    <name evidence="3" type="ORF">EHYA_02851</name>
</gene>
<dbReference type="GO" id="GO:0016810">
    <property type="term" value="F:hydrolase activity, acting on carbon-nitrogen (but not peptide) bonds"/>
    <property type="evidence" value="ECO:0007669"/>
    <property type="project" value="InterPro"/>
</dbReference>
<feature type="compositionally biased region" description="Basic and acidic residues" evidence="1">
    <location>
        <begin position="162"/>
        <end position="178"/>
    </location>
</feature>
<dbReference type="EMBL" id="BIFH01000017">
    <property type="protein sequence ID" value="GCD95181.1"/>
    <property type="molecule type" value="Genomic_DNA"/>
</dbReference>
<keyword evidence="4" id="KW-1185">Reference proteome</keyword>
<accession>A0A401YKS7</accession>